<dbReference type="InterPro" id="IPR005119">
    <property type="entry name" value="LysR_subst-bd"/>
</dbReference>
<dbReference type="PROSITE" id="PS50931">
    <property type="entry name" value="HTH_LYSR"/>
    <property type="match status" value="1"/>
</dbReference>
<dbReference type="PANTHER" id="PTHR30537:SF5">
    <property type="entry name" value="HTH-TYPE TRANSCRIPTIONAL ACTIVATOR TTDR-RELATED"/>
    <property type="match status" value="1"/>
</dbReference>
<name>A0ABV8MQ21_9NEIS</name>
<dbReference type="EMBL" id="JBHSBU010000001">
    <property type="protein sequence ID" value="MFC4158980.1"/>
    <property type="molecule type" value="Genomic_DNA"/>
</dbReference>
<evidence type="ECO:0000256" key="1">
    <source>
        <dbReference type="ARBA" id="ARBA00009437"/>
    </source>
</evidence>
<dbReference type="InterPro" id="IPR000847">
    <property type="entry name" value="LysR_HTH_N"/>
</dbReference>
<dbReference type="InterPro" id="IPR036390">
    <property type="entry name" value="WH_DNA-bd_sf"/>
</dbReference>
<dbReference type="Pfam" id="PF00126">
    <property type="entry name" value="HTH_1"/>
    <property type="match status" value="1"/>
</dbReference>
<dbReference type="SUPFAM" id="SSF53850">
    <property type="entry name" value="Periplasmic binding protein-like II"/>
    <property type="match status" value="1"/>
</dbReference>
<proteinExistence type="inferred from homology"/>
<comment type="caution">
    <text evidence="6">The sequence shown here is derived from an EMBL/GenBank/DDBJ whole genome shotgun (WGS) entry which is preliminary data.</text>
</comment>
<dbReference type="CDD" id="cd08422">
    <property type="entry name" value="PBP2_CrgA_like"/>
    <property type="match status" value="1"/>
</dbReference>
<dbReference type="Pfam" id="PF03466">
    <property type="entry name" value="LysR_substrate"/>
    <property type="match status" value="1"/>
</dbReference>
<dbReference type="SUPFAM" id="SSF46785">
    <property type="entry name" value="Winged helix' DNA-binding domain"/>
    <property type="match status" value="1"/>
</dbReference>
<protein>
    <submittedName>
        <fullName evidence="6">LysR family transcriptional regulator</fullName>
    </submittedName>
</protein>
<evidence type="ECO:0000256" key="3">
    <source>
        <dbReference type="ARBA" id="ARBA00023125"/>
    </source>
</evidence>
<keyword evidence="4" id="KW-0804">Transcription</keyword>
<evidence type="ECO:0000313" key="7">
    <source>
        <dbReference type="Proteomes" id="UP001595791"/>
    </source>
</evidence>
<feature type="domain" description="HTH lysR-type" evidence="5">
    <location>
        <begin position="13"/>
        <end position="65"/>
    </location>
</feature>
<keyword evidence="7" id="KW-1185">Reference proteome</keyword>
<reference evidence="7" key="1">
    <citation type="journal article" date="2019" name="Int. J. Syst. Evol. Microbiol.">
        <title>The Global Catalogue of Microorganisms (GCM) 10K type strain sequencing project: providing services to taxonomists for standard genome sequencing and annotation.</title>
        <authorList>
            <consortium name="The Broad Institute Genomics Platform"/>
            <consortium name="The Broad Institute Genome Sequencing Center for Infectious Disease"/>
            <person name="Wu L."/>
            <person name="Ma J."/>
        </authorList>
    </citation>
    <scope>NUCLEOTIDE SEQUENCE [LARGE SCALE GENOMIC DNA]</scope>
    <source>
        <strain evidence="7">LMG 29894</strain>
    </source>
</reference>
<organism evidence="6 7">
    <name type="scientific">Chitinimonas lacunae</name>
    <dbReference type="NCBI Taxonomy" id="1963018"/>
    <lineage>
        <taxon>Bacteria</taxon>
        <taxon>Pseudomonadati</taxon>
        <taxon>Pseudomonadota</taxon>
        <taxon>Betaproteobacteria</taxon>
        <taxon>Neisseriales</taxon>
        <taxon>Chitinibacteraceae</taxon>
        <taxon>Chitinimonas</taxon>
    </lineage>
</organism>
<evidence type="ECO:0000256" key="2">
    <source>
        <dbReference type="ARBA" id="ARBA00023015"/>
    </source>
</evidence>
<sequence length="309" mass="33898">MARQFGATMLGSIELFCLAAELGSFTAAATACGLTPAAVSRAISRLEEKLGTRLFVRTTRRIRLSEGGEAYYRQCRQALGQLNEAERELTGQQSSPVGTVRLSLPTPFGHYRVLPLLPAFRARYPAVELEVQLSNRNIDFASDDYDLAVRGRNPPDSGLVVRKLEEAELVVVASPDYLARAGVPHSLADLPQHDCLQFVLPSSGQRVNWLFREQGHDIDLPTRGGICCSEDLLGGLTLARHGGGLLQTCRFIVERDLAAGTLVEVMQDFGGRSRPFSLLYPRNRHMPLRVRVLIDFLLAEVGKVVAKSG</sequence>
<dbReference type="InterPro" id="IPR058163">
    <property type="entry name" value="LysR-type_TF_proteobact-type"/>
</dbReference>
<dbReference type="RefSeq" id="WP_378162236.1">
    <property type="nucleotide sequence ID" value="NZ_JBHSBU010000001.1"/>
</dbReference>
<dbReference type="PANTHER" id="PTHR30537">
    <property type="entry name" value="HTH-TYPE TRANSCRIPTIONAL REGULATOR"/>
    <property type="match status" value="1"/>
</dbReference>
<dbReference type="InterPro" id="IPR036388">
    <property type="entry name" value="WH-like_DNA-bd_sf"/>
</dbReference>
<evidence type="ECO:0000313" key="6">
    <source>
        <dbReference type="EMBL" id="MFC4158980.1"/>
    </source>
</evidence>
<keyword evidence="2" id="KW-0805">Transcription regulation</keyword>
<keyword evidence="3" id="KW-0238">DNA-binding</keyword>
<dbReference type="Gene3D" id="1.10.10.10">
    <property type="entry name" value="Winged helix-like DNA-binding domain superfamily/Winged helix DNA-binding domain"/>
    <property type="match status" value="1"/>
</dbReference>
<accession>A0ABV8MQ21</accession>
<dbReference type="PROSITE" id="PS51257">
    <property type="entry name" value="PROKAR_LIPOPROTEIN"/>
    <property type="match status" value="1"/>
</dbReference>
<dbReference type="PRINTS" id="PR00039">
    <property type="entry name" value="HTHLYSR"/>
</dbReference>
<evidence type="ECO:0000259" key="5">
    <source>
        <dbReference type="PROSITE" id="PS50931"/>
    </source>
</evidence>
<gene>
    <name evidence="6" type="ORF">ACFOW7_06370</name>
</gene>
<dbReference type="Gene3D" id="3.40.190.290">
    <property type="match status" value="1"/>
</dbReference>
<dbReference type="Proteomes" id="UP001595791">
    <property type="component" value="Unassembled WGS sequence"/>
</dbReference>
<comment type="similarity">
    <text evidence="1">Belongs to the LysR transcriptional regulatory family.</text>
</comment>
<evidence type="ECO:0000256" key="4">
    <source>
        <dbReference type="ARBA" id="ARBA00023163"/>
    </source>
</evidence>